<keyword evidence="2" id="KW-0560">Oxidoreductase</keyword>
<accession>A0A0P7ZC69</accession>
<comment type="similarity">
    <text evidence="1">Belongs to the short-chain dehydrogenases/reductases (SDR) family.</text>
</comment>
<dbReference type="PANTHER" id="PTHR24321:SF11">
    <property type="entry name" value="BLR0893 PROTEIN"/>
    <property type="match status" value="1"/>
</dbReference>
<dbReference type="CDD" id="cd05233">
    <property type="entry name" value="SDR_c"/>
    <property type="match status" value="1"/>
</dbReference>
<dbReference type="PANTHER" id="PTHR24321">
    <property type="entry name" value="DEHYDROGENASES, SHORT CHAIN"/>
    <property type="match status" value="1"/>
</dbReference>
<dbReference type="SUPFAM" id="SSF51735">
    <property type="entry name" value="NAD(P)-binding Rossmann-fold domains"/>
    <property type="match status" value="1"/>
</dbReference>
<dbReference type="FunFam" id="3.40.50.720:FF:000084">
    <property type="entry name" value="Short-chain dehydrogenase reductase"/>
    <property type="match status" value="1"/>
</dbReference>
<dbReference type="EMBL" id="LJZR01000063">
    <property type="protein sequence ID" value="KPQ32261.1"/>
    <property type="molecule type" value="Genomic_DNA"/>
</dbReference>
<gene>
    <name evidence="4" type="ORF">HLUCCA11_21920</name>
</gene>
<dbReference type="InterPro" id="IPR020904">
    <property type="entry name" value="Sc_DH/Rdtase_CS"/>
</dbReference>
<dbReference type="SMART" id="SM00822">
    <property type="entry name" value="PKS_KR"/>
    <property type="match status" value="1"/>
</dbReference>
<dbReference type="Gene3D" id="3.40.50.720">
    <property type="entry name" value="NAD(P)-binding Rossmann-like Domain"/>
    <property type="match status" value="1"/>
</dbReference>
<dbReference type="Proteomes" id="UP000050465">
    <property type="component" value="Unassembled WGS sequence"/>
</dbReference>
<dbReference type="NCBIfam" id="NF005559">
    <property type="entry name" value="PRK07231.1"/>
    <property type="match status" value="1"/>
</dbReference>
<dbReference type="Pfam" id="PF13561">
    <property type="entry name" value="adh_short_C2"/>
    <property type="match status" value="1"/>
</dbReference>
<evidence type="ECO:0000259" key="3">
    <source>
        <dbReference type="SMART" id="SM00822"/>
    </source>
</evidence>
<comment type="caution">
    <text evidence="4">The sequence shown here is derived from an EMBL/GenBank/DDBJ whole genome shotgun (WGS) entry which is preliminary data.</text>
</comment>
<dbReference type="AlphaFoldDB" id="A0A0P7ZC69"/>
<dbReference type="PROSITE" id="PS00061">
    <property type="entry name" value="ADH_SHORT"/>
    <property type="match status" value="1"/>
</dbReference>
<dbReference type="InterPro" id="IPR057326">
    <property type="entry name" value="KR_dom"/>
</dbReference>
<proteinExistence type="inferred from homology"/>
<organism evidence="4 5">
    <name type="scientific">Phormidesmis priestleyi Ana</name>
    <dbReference type="NCBI Taxonomy" id="1666911"/>
    <lineage>
        <taxon>Bacteria</taxon>
        <taxon>Bacillati</taxon>
        <taxon>Cyanobacteriota</taxon>
        <taxon>Cyanophyceae</taxon>
        <taxon>Leptolyngbyales</taxon>
        <taxon>Leptolyngbyaceae</taxon>
        <taxon>Phormidesmis</taxon>
    </lineage>
</organism>
<feature type="domain" description="Ketoreductase" evidence="3">
    <location>
        <begin position="8"/>
        <end position="187"/>
    </location>
</feature>
<evidence type="ECO:0000256" key="1">
    <source>
        <dbReference type="ARBA" id="ARBA00006484"/>
    </source>
</evidence>
<evidence type="ECO:0000313" key="5">
    <source>
        <dbReference type="Proteomes" id="UP000050465"/>
    </source>
</evidence>
<reference evidence="4 5" key="1">
    <citation type="submission" date="2015-09" db="EMBL/GenBank/DDBJ databases">
        <title>Identification and resolution of microdiversity through metagenomic sequencing of parallel consortia.</title>
        <authorList>
            <person name="Nelson W.C."/>
            <person name="Romine M.F."/>
            <person name="Lindemann S.R."/>
        </authorList>
    </citation>
    <scope>NUCLEOTIDE SEQUENCE [LARGE SCALE GENOMIC DNA]</scope>
    <source>
        <strain evidence="4">Ana</strain>
    </source>
</reference>
<name>A0A0P7ZC69_9CYAN</name>
<dbReference type="PRINTS" id="PR00080">
    <property type="entry name" value="SDRFAMILY"/>
</dbReference>
<sequence length="253" mass="26109">MNLSFANKVVLITGATSGIGKATAIAFSAAGAKVVLSGRRENLGAEVVAEIHAAGGEALFVKTDIAQESEVAALVERTVSHFGGLHVAFNNAGVESSCPLTEIPEAEYRRIFDVNVWGVIAALKYEIPAMLKSGGGSIVNTSSAVGHVGMAGAAIYVASKHAVEGITKAAALEYANQGIRINAVAPGVVITEMLDRFAGSEESDAAKYLSSLHPIGRLARDIEIAQPVLWLASTASSFVTGQSILVDGGFTVQ</sequence>
<evidence type="ECO:0000256" key="2">
    <source>
        <dbReference type="ARBA" id="ARBA00023002"/>
    </source>
</evidence>
<protein>
    <submittedName>
        <fullName evidence="4">Dehydrogenase</fullName>
    </submittedName>
</protein>
<dbReference type="InterPro" id="IPR002347">
    <property type="entry name" value="SDR_fam"/>
</dbReference>
<dbReference type="STRING" id="1666911.HLUCCA11_21920"/>
<evidence type="ECO:0000313" key="4">
    <source>
        <dbReference type="EMBL" id="KPQ32261.1"/>
    </source>
</evidence>
<dbReference type="InterPro" id="IPR036291">
    <property type="entry name" value="NAD(P)-bd_dom_sf"/>
</dbReference>
<dbReference type="PRINTS" id="PR00081">
    <property type="entry name" value="GDHRDH"/>
</dbReference>
<dbReference type="GO" id="GO:0016491">
    <property type="term" value="F:oxidoreductase activity"/>
    <property type="evidence" value="ECO:0007669"/>
    <property type="project" value="UniProtKB-KW"/>
</dbReference>